<dbReference type="Gene3D" id="3.30.710.10">
    <property type="entry name" value="Potassium Channel Kv1.1, Chain A"/>
    <property type="match status" value="1"/>
</dbReference>
<sequence length="592" mass="69728">MQRLMLPRSSNQANNTLNDKKQSSHSKDCVSCGSLQTDLEFEIDGTRFKFNHDLTASILHFYQRKFNMVENNSEKVQLIKLSSSTLDEFILRRKDCCINYSWYTENVLELWDATRVLKVPSLIKNCEVKVGQNFSKDNFERIYTKAHHYKSDFVLYKARRFLDNFFRYQMEENQPMNDCEAGVIRVLTYEDFLHLIREWPFRPDISDDVLKSIFELAENYDKVVSCTEYEKFENKSSILYTLLKDSKYRSASLECLQELSRHGMCQRDQEAKLLINEAISCKLDRNTHGYWFPSQLYGNLQNYRHIGALADKDRVSIMYLDHSFYNWRRLSKCLLHSTITNLTVFDNELYAISSTGLESLIFVFRNEEWTFVLDLSNKNFVVVSKGEFIYFIDSTSSSVRCVSPRETPVLHSEIKFPDMMRNPESALDFDRSILIFCSTDSDERSTVFCLDVPEHKWTYCGHLEGSAKYLVGFRNETNYFILQRDGSISQVLRKLDDWIEFIFIKRLWSFQSALRGAFIYSDKLFVFSNTPMESLCLPGVSGVFSKIQYWYQEEEACSFVHCIMPYQYIQRSERLIEPEPESDNQVIRFAFI</sequence>
<dbReference type="GeneID" id="129921909"/>
<name>A0A9W2YEG8_BIOGL</name>
<evidence type="ECO:0000313" key="2">
    <source>
        <dbReference type="Proteomes" id="UP001165740"/>
    </source>
</evidence>
<proteinExistence type="predicted"/>
<accession>A0A9W2YEG8</accession>
<dbReference type="SUPFAM" id="SSF50965">
    <property type="entry name" value="Galactose oxidase, central domain"/>
    <property type="match status" value="1"/>
</dbReference>
<dbReference type="AlphaFoldDB" id="A0A9W2YEG8"/>
<feature type="region of interest" description="Disordered" evidence="1">
    <location>
        <begin position="1"/>
        <end position="27"/>
    </location>
</feature>
<feature type="compositionally biased region" description="Basic and acidic residues" evidence="1">
    <location>
        <begin position="18"/>
        <end position="27"/>
    </location>
</feature>
<keyword evidence="2" id="KW-1185">Reference proteome</keyword>
<dbReference type="RefSeq" id="XP_055861128.1">
    <property type="nucleotide sequence ID" value="XM_056005153.1"/>
</dbReference>
<protein>
    <submittedName>
        <fullName evidence="3">Uncharacterized protein LOC129921909</fullName>
    </submittedName>
</protein>
<feature type="compositionally biased region" description="Polar residues" evidence="1">
    <location>
        <begin position="8"/>
        <end position="17"/>
    </location>
</feature>
<dbReference type="InterPro" id="IPR011333">
    <property type="entry name" value="SKP1/BTB/POZ_sf"/>
</dbReference>
<gene>
    <name evidence="3" type="primary">LOC129921909</name>
</gene>
<dbReference type="Proteomes" id="UP001165740">
    <property type="component" value="Chromosome 12"/>
</dbReference>
<organism evidence="2 3">
    <name type="scientific">Biomphalaria glabrata</name>
    <name type="common">Bloodfluke planorb</name>
    <name type="synonym">Freshwater snail</name>
    <dbReference type="NCBI Taxonomy" id="6526"/>
    <lineage>
        <taxon>Eukaryota</taxon>
        <taxon>Metazoa</taxon>
        <taxon>Spiralia</taxon>
        <taxon>Lophotrochozoa</taxon>
        <taxon>Mollusca</taxon>
        <taxon>Gastropoda</taxon>
        <taxon>Heterobranchia</taxon>
        <taxon>Euthyneura</taxon>
        <taxon>Panpulmonata</taxon>
        <taxon>Hygrophila</taxon>
        <taxon>Lymnaeoidea</taxon>
        <taxon>Planorbidae</taxon>
        <taxon>Biomphalaria</taxon>
    </lineage>
</organism>
<dbReference type="InterPro" id="IPR011043">
    <property type="entry name" value="Gal_Oxase/kelch_b-propeller"/>
</dbReference>
<evidence type="ECO:0000313" key="3">
    <source>
        <dbReference type="RefSeq" id="XP_055861128.1"/>
    </source>
</evidence>
<reference evidence="3" key="1">
    <citation type="submission" date="2025-08" db="UniProtKB">
        <authorList>
            <consortium name="RefSeq"/>
        </authorList>
    </citation>
    <scope>IDENTIFICATION</scope>
</reference>
<evidence type="ECO:0000256" key="1">
    <source>
        <dbReference type="SAM" id="MobiDB-lite"/>
    </source>
</evidence>